<feature type="compositionally biased region" description="Polar residues" evidence="1">
    <location>
        <begin position="33"/>
        <end position="43"/>
    </location>
</feature>
<protein>
    <submittedName>
        <fullName evidence="2">Uncharacterized protein</fullName>
    </submittedName>
</protein>
<evidence type="ECO:0000256" key="1">
    <source>
        <dbReference type="SAM" id="MobiDB-lite"/>
    </source>
</evidence>
<reference evidence="2" key="2">
    <citation type="submission" date="2020-09" db="EMBL/GenBank/DDBJ databases">
        <authorList>
            <person name="Sun Q."/>
            <person name="Ohkuma M."/>
        </authorList>
    </citation>
    <scope>NUCLEOTIDE SEQUENCE</scope>
    <source>
        <strain evidence="2">JCM 4784</strain>
    </source>
</reference>
<accession>A0A919DFL5</accession>
<evidence type="ECO:0000313" key="3">
    <source>
        <dbReference type="Proteomes" id="UP000608024"/>
    </source>
</evidence>
<keyword evidence="3" id="KW-1185">Reference proteome</keyword>
<gene>
    <name evidence="2" type="ORF">GCM10018785_04890</name>
</gene>
<evidence type="ECO:0000313" key="2">
    <source>
        <dbReference type="EMBL" id="GHE38274.1"/>
    </source>
</evidence>
<organism evidence="2 3">
    <name type="scientific">Streptomyces longispororuber</name>
    <dbReference type="NCBI Taxonomy" id="68230"/>
    <lineage>
        <taxon>Bacteria</taxon>
        <taxon>Bacillati</taxon>
        <taxon>Actinomycetota</taxon>
        <taxon>Actinomycetes</taxon>
        <taxon>Kitasatosporales</taxon>
        <taxon>Streptomycetaceae</taxon>
        <taxon>Streptomyces</taxon>
    </lineage>
</organism>
<dbReference type="EMBL" id="BNBT01000004">
    <property type="protein sequence ID" value="GHE38274.1"/>
    <property type="molecule type" value="Genomic_DNA"/>
</dbReference>
<sequence length="43" mass="4442">MAFNVVVGAAWGRARCLSAGTYGGQAVERAPRTTATSTEKNAN</sequence>
<comment type="caution">
    <text evidence="2">The sequence shown here is derived from an EMBL/GenBank/DDBJ whole genome shotgun (WGS) entry which is preliminary data.</text>
</comment>
<dbReference type="AlphaFoldDB" id="A0A919DFL5"/>
<reference evidence="2" key="1">
    <citation type="journal article" date="2014" name="Int. J. Syst. Evol. Microbiol.">
        <title>Complete genome sequence of Corynebacterium casei LMG S-19264T (=DSM 44701T), isolated from a smear-ripened cheese.</title>
        <authorList>
            <consortium name="US DOE Joint Genome Institute (JGI-PGF)"/>
            <person name="Walter F."/>
            <person name="Albersmeier A."/>
            <person name="Kalinowski J."/>
            <person name="Ruckert C."/>
        </authorList>
    </citation>
    <scope>NUCLEOTIDE SEQUENCE</scope>
    <source>
        <strain evidence="2">JCM 4784</strain>
    </source>
</reference>
<feature type="region of interest" description="Disordered" evidence="1">
    <location>
        <begin position="23"/>
        <end position="43"/>
    </location>
</feature>
<proteinExistence type="predicted"/>
<dbReference type="Proteomes" id="UP000608024">
    <property type="component" value="Unassembled WGS sequence"/>
</dbReference>
<name>A0A919DFL5_9ACTN</name>